<feature type="compositionally biased region" description="Polar residues" evidence="6">
    <location>
        <begin position="145"/>
        <end position="162"/>
    </location>
</feature>
<accession>A0A9J6BPA0</accession>
<keyword evidence="4 5" id="KW-0539">Nucleus</keyword>
<comment type="caution">
    <text evidence="8">The sequence shown here is derived from an EMBL/GenBank/DDBJ whole genome shotgun (WGS) entry which is preliminary data.</text>
</comment>
<evidence type="ECO:0000256" key="4">
    <source>
        <dbReference type="ARBA" id="ARBA00023242"/>
    </source>
</evidence>
<feature type="DNA-binding region" description="DM" evidence="5">
    <location>
        <begin position="33"/>
        <end position="80"/>
    </location>
</feature>
<dbReference type="GO" id="GO:0043565">
    <property type="term" value="F:sequence-specific DNA binding"/>
    <property type="evidence" value="ECO:0007669"/>
    <property type="project" value="InterPro"/>
</dbReference>
<organism evidence="8 9">
    <name type="scientific">Polypedilum vanderplanki</name>
    <name type="common">Sleeping chironomid midge</name>
    <dbReference type="NCBI Taxonomy" id="319348"/>
    <lineage>
        <taxon>Eukaryota</taxon>
        <taxon>Metazoa</taxon>
        <taxon>Ecdysozoa</taxon>
        <taxon>Arthropoda</taxon>
        <taxon>Hexapoda</taxon>
        <taxon>Insecta</taxon>
        <taxon>Pterygota</taxon>
        <taxon>Neoptera</taxon>
        <taxon>Endopterygota</taxon>
        <taxon>Diptera</taxon>
        <taxon>Nematocera</taxon>
        <taxon>Chironomoidea</taxon>
        <taxon>Chironomidae</taxon>
        <taxon>Chironominae</taxon>
        <taxon>Polypedilum</taxon>
        <taxon>Polypedilum</taxon>
    </lineage>
</organism>
<dbReference type="SUPFAM" id="SSF82927">
    <property type="entry name" value="Cysteine-rich DNA binding domain, (DM domain)"/>
    <property type="match status" value="1"/>
</dbReference>
<comment type="subcellular location">
    <subcellularLocation>
        <location evidence="5">Nucleus</location>
    </subcellularLocation>
</comment>
<evidence type="ECO:0000256" key="2">
    <source>
        <dbReference type="ARBA" id="ARBA00022833"/>
    </source>
</evidence>
<feature type="region of interest" description="Disordered" evidence="6">
    <location>
        <begin position="143"/>
        <end position="162"/>
    </location>
</feature>
<dbReference type="GO" id="GO:0006355">
    <property type="term" value="P:regulation of DNA-templated transcription"/>
    <property type="evidence" value="ECO:0007669"/>
    <property type="project" value="InterPro"/>
</dbReference>
<evidence type="ECO:0000259" key="7">
    <source>
        <dbReference type="PROSITE" id="PS50809"/>
    </source>
</evidence>
<evidence type="ECO:0000256" key="3">
    <source>
        <dbReference type="ARBA" id="ARBA00023125"/>
    </source>
</evidence>
<keyword evidence="2 5" id="KW-0862">Zinc</keyword>
<feature type="domain" description="DM" evidence="7">
    <location>
        <begin position="33"/>
        <end position="80"/>
    </location>
</feature>
<sequence length="262" mass="29795">MPPKNRSNKHKNVDKATSTISVPFEKKRKPQICQKCLIHGFRLLKKTHNDFCAYKKCKCNDCLRLIEFRKSHANMNNKRRTSENLATHKIQEGECEPRKFKAPKTADKENGEVISGVAKNNEFSPSISPVCDEYTSEINNEKVNQENPDNSMQTNDGSIVLPKNNQLLDYNDVRITSSPPEDLLNQSVEKNLQTDKFKDAPDDMWGKIKLLLEVSNNRLNNDNTCALSALYAVLDMTGGDINKANEYLIKGEEFVKSQSQEK</sequence>
<dbReference type="PROSITE" id="PS50809">
    <property type="entry name" value="DM_2"/>
    <property type="match status" value="1"/>
</dbReference>
<reference evidence="8" key="1">
    <citation type="submission" date="2021-03" db="EMBL/GenBank/DDBJ databases">
        <title>Chromosome level genome of the anhydrobiotic midge Polypedilum vanderplanki.</title>
        <authorList>
            <person name="Yoshida Y."/>
            <person name="Kikawada T."/>
            <person name="Gusev O."/>
        </authorList>
    </citation>
    <scope>NUCLEOTIDE SEQUENCE</scope>
    <source>
        <strain evidence="8">NIAS01</strain>
        <tissue evidence="8">Whole body or cell culture</tissue>
    </source>
</reference>
<dbReference type="GO" id="GO:0046872">
    <property type="term" value="F:metal ion binding"/>
    <property type="evidence" value="ECO:0007669"/>
    <property type="project" value="UniProtKB-KW"/>
</dbReference>
<dbReference type="Pfam" id="PF00751">
    <property type="entry name" value="DM"/>
    <property type="match status" value="1"/>
</dbReference>
<dbReference type="GO" id="GO:0005634">
    <property type="term" value="C:nucleus"/>
    <property type="evidence" value="ECO:0007669"/>
    <property type="project" value="UniProtKB-SubCell"/>
</dbReference>
<evidence type="ECO:0000313" key="9">
    <source>
        <dbReference type="Proteomes" id="UP001107558"/>
    </source>
</evidence>
<dbReference type="PROSITE" id="PS40000">
    <property type="entry name" value="DM_1"/>
    <property type="match status" value="1"/>
</dbReference>
<evidence type="ECO:0000256" key="1">
    <source>
        <dbReference type="ARBA" id="ARBA00022723"/>
    </source>
</evidence>
<proteinExistence type="predicted"/>
<dbReference type="Proteomes" id="UP001107558">
    <property type="component" value="Chromosome 3"/>
</dbReference>
<gene>
    <name evidence="8" type="ORF">PVAND_001869</name>
</gene>
<dbReference type="EMBL" id="JADBJN010000003">
    <property type="protein sequence ID" value="KAG5671684.1"/>
    <property type="molecule type" value="Genomic_DNA"/>
</dbReference>
<evidence type="ECO:0000256" key="5">
    <source>
        <dbReference type="PROSITE-ProRule" id="PRU00070"/>
    </source>
</evidence>
<evidence type="ECO:0000256" key="6">
    <source>
        <dbReference type="SAM" id="MobiDB-lite"/>
    </source>
</evidence>
<dbReference type="InterPro" id="IPR036407">
    <property type="entry name" value="DM_DNA-bd_sf"/>
</dbReference>
<dbReference type="AlphaFoldDB" id="A0A9J6BPA0"/>
<name>A0A9J6BPA0_POLVA</name>
<keyword evidence="3 5" id="KW-0238">DNA-binding</keyword>
<protein>
    <recommendedName>
        <fullName evidence="7">DM domain-containing protein</fullName>
    </recommendedName>
</protein>
<dbReference type="SMART" id="SM00301">
    <property type="entry name" value="DM"/>
    <property type="match status" value="1"/>
</dbReference>
<dbReference type="InterPro" id="IPR001275">
    <property type="entry name" value="DM_DNA-bd"/>
</dbReference>
<keyword evidence="1 5" id="KW-0479">Metal-binding</keyword>
<evidence type="ECO:0000313" key="8">
    <source>
        <dbReference type="EMBL" id="KAG5671684.1"/>
    </source>
</evidence>
<keyword evidence="9" id="KW-1185">Reference proteome</keyword>
<dbReference type="Gene3D" id="4.10.1040.10">
    <property type="entry name" value="DM DNA-binding domain"/>
    <property type="match status" value="1"/>
</dbReference>